<keyword evidence="2" id="KW-1185">Reference proteome</keyword>
<reference evidence="1" key="1">
    <citation type="submission" date="2022-02" db="EMBL/GenBank/DDBJ databases">
        <title>Plant Genome Project.</title>
        <authorList>
            <person name="Zhang R.-G."/>
        </authorList>
    </citation>
    <scope>NUCLEOTIDE SEQUENCE</scope>
    <source>
        <strain evidence="1">AT1</strain>
    </source>
</reference>
<gene>
    <name evidence="1" type="ORF">RHMOL_Rhmol03G0114400</name>
</gene>
<evidence type="ECO:0000313" key="2">
    <source>
        <dbReference type="Proteomes" id="UP001062846"/>
    </source>
</evidence>
<sequence>MSEAFETSEETKPVNSNGVGVSLQSLSKKIKTDAGEIAGESIFALSEDVDRHRTFLGTIDINHINRMNLSYKECIKSLETLNSKLSDILKKREDLQIRKAQVLEEEARIQATKKQLE</sequence>
<proteinExistence type="predicted"/>
<comment type="caution">
    <text evidence="1">The sequence shown here is derived from an EMBL/GenBank/DDBJ whole genome shotgun (WGS) entry which is preliminary data.</text>
</comment>
<evidence type="ECO:0000313" key="1">
    <source>
        <dbReference type="EMBL" id="KAI8563486.1"/>
    </source>
</evidence>
<accession>A0ACC0PD48</accession>
<dbReference type="EMBL" id="CM046390">
    <property type="protein sequence ID" value="KAI8563486.1"/>
    <property type="molecule type" value="Genomic_DNA"/>
</dbReference>
<name>A0ACC0PD48_RHOML</name>
<protein>
    <submittedName>
        <fullName evidence="1">Uncharacterized protein</fullName>
    </submittedName>
</protein>
<dbReference type="Proteomes" id="UP001062846">
    <property type="component" value="Chromosome 3"/>
</dbReference>
<organism evidence="1 2">
    <name type="scientific">Rhododendron molle</name>
    <name type="common">Chinese azalea</name>
    <name type="synonym">Azalea mollis</name>
    <dbReference type="NCBI Taxonomy" id="49168"/>
    <lineage>
        <taxon>Eukaryota</taxon>
        <taxon>Viridiplantae</taxon>
        <taxon>Streptophyta</taxon>
        <taxon>Embryophyta</taxon>
        <taxon>Tracheophyta</taxon>
        <taxon>Spermatophyta</taxon>
        <taxon>Magnoliopsida</taxon>
        <taxon>eudicotyledons</taxon>
        <taxon>Gunneridae</taxon>
        <taxon>Pentapetalae</taxon>
        <taxon>asterids</taxon>
        <taxon>Ericales</taxon>
        <taxon>Ericaceae</taxon>
        <taxon>Ericoideae</taxon>
        <taxon>Rhodoreae</taxon>
        <taxon>Rhododendron</taxon>
    </lineage>
</organism>